<evidence type="ECO:0000313" key="2">
    <source>
        <dbReference type="EMBL" id="NTY60701.1"/>
    </source>
</evidence>
<dbReference type="Proteomes" id="UP000708347">
    <property type="component" value="Unassembled WGS sequence"/>
</dbReference>
<evidence type="ECO:0008006" key="4">
    <source>
        <dbReference type="Google" id="ProtNLM"/>
    </source>
</evidence>
<name>A0ABX2JSY8_9MYCO</name>
<proteinExistence type="predicted"/>
<evidence type="ECO:0000313" key="3">
    <source>
        <dbReference type="Proteomes" id="UP000708347"/>
    </source>
</evidence>
<protein>
    <recommendedName>
        <fullName evidence="4">PE domain-containing protein</fullName>
    </recommendedName>
</protein>
<feature type="compositionally biased region" description="Low complexity" evidence="1">
    <location>
        <begin position="181"/>
        <end position="195"/>
    </location>
</feature>
<reference evidence="2 3" key="1">
    <citation type="submission" date="2019-05" db="EMBL/GenBank/DDBJ databases">
        <title>Mycolicibacterium sphagni ENV482 genome assembly.</title>
        <authorList>
            <person name="Chen W."/>
            <person name="Faulkner N.W."/>
            <person name="Hyman M.R."/>
        </authorList>
    </citation>
    <scope>NUCLEOTIDE SEQUENCE [LARGE SCALE GENOMIC DNA]</scope>
    <source>
        <strain evidence="2 3">ENV482</strain>
    </source>
</reference>
<feature type="region of interest" description="Disordered" evidence="1">
    <location>
        <begin position="166"/>
        <end position="218"/>
    </location>
</feature>
<sequence>MAEPLTVDTSRLHAAGETLQGVVFPSFPAPVTAAGTDAMSAAINATMPIIEAPVADGLPAAKAALDQTAAKMASAATIYSDADHTLGRQLGTQEFATAQPGARASALRTASTEPEQVAATDEASAAAFSGAEIASQMTQFVAAAAMVTSGAQTISQSVQGVVGSFSGSAMPPATEDEADEQQATGATAGEQALEGVPVQSATGPSPAGSDRGGQRAVQ</sequence>
<keyword evidence="3" id="KW-1185">Reference proteome</keyword>
<evidence type="ECO:0000256" key="1">
    <source>
        <dbReference type="SAM" id="MobiDB-lite"/>
    </source>
</evidence>
<comment type="caution">
    <text evidence="2">The sequence shown here is derived from an EMBL/GenBank/DDBJ whole genome shotgun (WGS) entry which is preliminary data.</text>
</comment>
<accession>A0ABX2JSY8</accession>
<dbReference type="EMBL" id="VBSB01000008">
    <property type="protein sequence ID" value="NTY60701.1"/>
    <property type="molecule type" value="Genomic_DNA"/>
</dbReference>
<organism evidence="2 3">
    <name type="scientific">Mycolicibacterium sphagni</name>
    <dbReference type="NCBI Taxonomy" id="1786"/>
    <lineage>
        <taxon>Bacteria</taxon>
        <taxon>Bacillati</taxon>
        <taxon>Actinomycetota</taxon>
        <taxon>Actinomycetes</taxon>
        <taxon>Mycobacteriales</taxon>
        <taxon>Mycobacteriaceae</taxon>
        <taxon>Mycolicibacterium</taxon>
    </lineage>
</organism>
<gene>
    <name evidence="2" type="ORF">FEG63_14210</name>
</gene>
<dbReference type="RefSeq" id="WP_174398488.1">
    <property type="nucleotide sequence ID" value="NZ_VBSB01000008.1"/>
</dbReference>